<dbReference type="NCBIfam" id="TIGR00347">
    <property type="entry name" value="bioD"/>
    <property type="match status" value="1"/>
</dbReference>
<feature type="binding site" evidence="9">
    <location>
        <position position="16"/>
    </location>
    <ligand>
        <name>Mg(2+)</name>
        <dbReference type="ChEBI" id="CHEBI:18420"/>
    </ligand>
</feature>
<comment type="pathway">
    <text evidence="9">Cofactor biosynthesis; biotin biosynthesis; biotin from 7,8-diaminononanoate: step 1/2.</text>
</comment>
<keyword evidence="11" id="KW-1185">Reference proteome</keyword>
<evidence type="ECO:0000256" key="7">
    <source>
        <dbReference type="ARBA" id="ARBA00022842"/>
    </source>
</evidence>
<comment type="caution">
    <text evidence="9">Lacks conserved residue(s) required for the propagation of feature annotation.</text>
</comment>
<evidence type="ECO:0000256" key="1">
    <source>
        <dbReference type="ARBA" id="ARBA00022490"/>
    </source>
</evidence>
<evidence type="ECO:0000313" key="10">
    <source>
        <dbReference type="EMBL" id="PQJ11380.1"/>
    </source>
</evidence>
<dbReference type="CDD" id="cd03109">
    <property type="entry name" value="DTBS"/>
    <property type="match status" value="1"/>
</dbReference>
<feature type="binding site" evidence="9">
    <location>
        <begin position="99"/>
        <end position="102"/>
    </location>
    <ligand>
        <name>ATP</name>
        <dbReference type="ChEBI" id="CHEBI:30616"/>
    </ligand>
</feature>
<sequence length="209" mass="22681">MKKIFVTAIDTNAGKTVISAILAEALKADYWKPVQAGELHDTDTMKARALVSNNVSVFHPETYRLKTPMSPHAAAARDGITIDLNAITLPNTENTIVIEGAGGLMVPLNDNEFVVDLIKKLDAEVVLISRHYLGSINHTLLSAAILKQHGIKVKGIIFNGDEIEGTEEIILKHTGYKHLGTIGEEDVVDKEMVSRYAGLIAEVLNDAMA</sequence>
<keyword evidence="1 9" id="KW-0963">Cytoplasm</keyword>
<evidence type="ECO:0000256" key="8">
    <source>
        <dbReference type="ARBA" id="ARBA00047386"/>
    </source>
</evidence>
<dbReference type="HAMAP" id="MF_00336">
    <property type="entry name" value="BioD"/>
    <property type="match status" value="1"/>
</dbReference>
<comment type="catalytic activity">
    <reaction evidence="9">
        <text>(7R,8S)-7,8-diammoniononanoate + CO2 + ATP = (4R,5S)-dethiobiotin + ADP + phosphate + 3 H(+)</text>
        <dbReference type="Rhea" id="RHEA:15805"/>
        <dbReference type="ChEBI" id="CHEBI:15378"/>
        <dbReference type="ChEBI" id="CHEBI:16526"/>
        <dbReference type="ChEBI" id="CHEBI:30616"/>
        <dbReference type="ChEBI" id="CHEBI:43474"/>
        <dbReference type="ChEBI" id="CHEBI:149469"/>
        <dbReference type="ChEBI" id="CHEBI:149473"/>
        <dbReference type="ChEBI" id="CHEBI:456216"/>
        <dbReference type="EC" id="6.3.3.3"/>
    </reaction>
</comment>
<dbReference type="UniPathway" id="UPA00078">
    <property type="reaction ID" value="UER00161"/>
</dbReference>
<accession>A0A2S7SWS3</accession>
<comment type="subunit">
    <text evidence="9">Homodimer.</text>
</comment>
<feature type="binding site" evidence="9">
    <location>
        <position position="43"/>
    </location>
    <ligand>
        <name>ATP</name>
        <dbReference type="ChEBI" id="CHEBI:30616"/>
    </ligand>
</feature>
<dbReference type="PANTHER" id="PTHR43210:SF2">
    <property type="entry name" value="ATP-DEPENDENT DETHIOBIOTIN SYNTHETASE BIOD 2"/>
    <property type="match status" value="1"/>
</dbReference>
<feature type="binding site" evidence="9">
    <location>
        <position position="99"/>
    </location>
    <ligand>
        <name>Mg(2+)</name>
        <dbReference type="ChEBI" id="CHEBI:18420"/>
    </ligand>
</feature>
<dbReference type="GO" id="GO:0000287">
    <property type="term" value="F:magnesium ion binding"/>
    <property type="evidence" value="ECO:0007669"/>
    <property type="project" value="UniProtKB-UniRule"/>
</dbReference>
<evidence type="ECO:0000256" key="3">
    <source>
        <dbReference type="ARBA" id="ARBA00022723"/>
    </source>
</evidence>
<evidence type="ECO:0000313" key="11">
    <source>
        <dbReference type="Proteomes" id="UP000239872"/>
    </source>
</evidence>
<reference evidence="10 11" key="1">
    <citation type="submission" date="2018-01" db="EMBL/GenBank/DDBJ databases">
        <title>A novel member of the phylum Bacteroidetes isolated from glacier ice.</title>
        <authorList>
            <person name="Liu Q."/>
            <person name="Xin Y.-H."/>
        </authorList>
    </citation>
    <scope>NUCLEOTIDE SEQUENCE [LARGE SCALE GENOMIC DNA]</scope>
    <source>
        <strain evidence="10 11">RB1R16</strain>
    </source>
</reference>
<keyword evidence="3 9" id="KW-0479">Metal-binding</keyword>
<evidence type="ECO:0000256" key="2">
    <source>
        <dbReference type="ARBA" id="ARBA00022598"/>
    </source>
</evidence>
<dbReference type="Pfam" id="PF13500">
    <property type="entry name" value="AAA_26"/>
    <property type="match status" value="1"/>
</dbReference>
<comment type="function">
    <text evidence="9">Catalyzes a mechanistically unusual reaction, the ATP-dependent insertion of CO2 between the N7 and N8 nitrogen atoms of 7,8-diaminopelargonic acid (DAPA, also called 7,8-diammoniononanoate) to form a ureido ring.</text>
</comment>
<dbReference type="GO" id="GO:0004141">
    <property type="term" value="F:dethiobiotin synthase activity"/>
    <property type="evidence" value="ECO:0007669"/>
    <property type="project" value="UniProtKB-UniRule"/>
</dbReference>
<protein>
    <recommendedName>
        <fullName evidence="9">ATP-dependent dethiobiotin synthetase BioD</fullName>
        <ecNumber evidence="9">6.3.3.3</ecNumber>
    </recommendedName>
    <alternativeName>
        <fullName evidence="9">DTB synthetase</fullName>
        <shortName evidence="9">DTBS</shortName>
    </alternativeName>
    <alternativeName>
        <fullName evidence="9">Dethiobiotin synthase</fullName>
    </alternativeName>
</protein>
<feature type="binding site" evidence="9">
    <location>
        <position position="43"/>
    </location>
    <ligand>
        <name>Mg(2+)</name>
        <dbReference type="ChEBI" id="CHEBI:18420"/>
    </ligand>
</feature>
<dbReference type="Gene3D" id="3.40.50.300">
    <property type="entry name" value="P-loop containing nucleotide triphosphate hydrolases"/>
    <property type="match status" value="1"/>
</dbReference>
<dbReference type="EMBL" id="PPSL01000002">
    <property type="protein sequence ID" value="PQJ11380.1"/>
    <property type="molecule type" value="Genomic_DNA"/>
</dbReference>
<dbReference type="PIRSF" id="PIRSF006755">
    <property type="entry name" value="DTB_synth"/>
    <property type="match status" value="1"/>
</dbReference>
<evidence type="ECO:0000256" key="5">
    <source>
        <dbReference type="ARBA" id="ARBA00022756"/>
    </source>
</evidence>
<keyword evidence="7 9" id="KW-0460">Magnesium</keyword>
<keyword evidence="2 9" id="KW-0436">Ligase</keyword>
<organism evidence="10 11">
    <name type="scientific">Flavipsychrobacter stenotrophus</name>
    <dbReference type="NCBI Taxonomy" id="2077091"/>
    <lineage>
        <taxon>Bacteria</taxon>
        <taxon>Pseudomonadati</taxon>
        <taxon>Bacteroidota</taxon>
        <taxon>Chitinophagia</taxon>
        <taxon>Chitinophagales</taxon>
        <taxon>Chitinophagaceae</taxon>
        <taxon>Flavipsychrobacter</taxon>
    </lineage>
</organism>
<dbReference type="RefSeq" id="WP_105038259.1">
    <property type="nucleotide sequence ID" value="NZ_PPSL01000002.1"/>
</dbReference>
<gene>
    <name evidence="9 10" type="primary">bioD</name>
    <name evidence="10" type="ORF">CJD36_006150</name>
</gene>
<evidence type="ECO:0000256" key="6">
    <source>
        <dbReference type="ARBA" id="ARBA00022840"/>
    </source>
</evidence>
<dbReference type="EC" id="6.3.3.3" evidence="9"/>
<dbReference type="SUPFAM" id="SSF52540">
    <property type="entry name" value="P-loop containing nucleoside triphosphate hydrolases"/>
    <property type="match status" value="1"/>
</dbReference>
<dbReference type="InterPro" id="IPR004472">
    <property type="entry name" value="DTB_synth_BioD"/>
</dbReference>
<feature type="active site" evidence="9">
    <location>
        <position position="32"/>
    </location>
</feature>
<dbReference type="InterPro" id="IPR027417">
    <property type="entry name" value="P-loop_NTPase"/>
</dbReference>
<dbReference type="GO" id="GO:0005829">
    <property type="term" value="C:cytosol"/>
    <property type="evidence" value="ECO:0007669"/>
    <property type="project" value="TreeGrafter"/>
</dbReference>
<keyword evidence="6 9" id="KW-0067">ATP-binding</keyword>
<feature type="binding site" evidence="9">
    <location>
        <begin position="12"/>
        <end position="17"/>
    </location>
    <ligand>
        <name>ATP</name>
        <dbReference type="ChEBI" id="CHEBI:30616"/>
    </ligand>
</feature>
<dbReference type="PANTHER" id="PTHR43210">
    <property type="entry name" value="DETHIOBIOTIN SYNTHETASE"/>
    <property type="match status" value="1"/>
</dbReference>
<evidence type="ECO:0000256" key="9">
    <source>
        <dbReference type="HAMAP-Rule" id="MF_00336"/>
    </source>
</evidence>
<keyword evidence="4 9" id="KW-0547">Nucleotide-binding</keyword>
<comment type="subcellular location">
    <subcellularLocation>
        <location evidence="9">Cytoplasm</location>
    </subcellularLocation>
</comment>
<comment type="cofactor">
    <cofactor evidence="9">
        <name>Mg(2+)</name>
        <dbReference type="ChEBI" id="CHEBI:18420"/>
    </cofactor>
</comment>
<dbReference type="AlphaFoldDB" id="A0A2S7SWS3"/>
<comment type="catalytic activity">
    <reaction evidence="8">
        <text>(7R,8S)-8-amino-7-(carboxyamino)nonanoate + ATP = (4R,5S)-dethiobiotin + ADP + phosphate + H(+)</text>
        <dbReference type="Rhea" id="RHEA:63684"/>
        <dbReference type="ChEBI" id="CHEBI:15378"/>
        <dbReference type="ChEBI" id="CHEBI:30616"/>
        <dbReference type="ChEBI" id="CHEBI:43474"/>
        <dbReference type="ChEBI" id="CHEBI:149470"/>
        <dbReference type="ChEBI" id="CHEBI:149473"/>
        <dbReference type="ChEBI" id="CHEBI:456216"/>
    </reaction>
</comment>
<keyword evidence="5 9" id="KW-0093">Biotin biosynthesis</keyword>
<dbReference type="GO" id="GO:0005524">
    <property type="term" value="F:ATP binding"/>
    <property type="evidence" value="ECO:0007669"/>
    <property type="project" value="UniProtKB-UniRule"/>
</dbReference>
<dbReference type="Proteomes" id="UP000239872">
    <property type="component" value="Unassembled WGS sequence"/>
</dbReference>
<name>A0A2S7SWS3_9BACT</name>
<dbReference type="OrthoDB" id="9802097at2"/>
<comment type="caution">
    <text evidence="10">The sequence shown here is derived from an EMBL/GenBank/DDBJ whole genome shotgun (WGS) entry which is preliminary data.</text>
</comment>
<evidence type="ECO:0000256" key="4">
    <source>
        <dbReference type="ARBA" id="ARBA00022741"/>
    </source>
</evidence>
<comment type="similarity">
    <text evidence="9">Belongs to the dethiobiotin synthetase family.</text>
</comment>
<proteinExistence type="inferred from homology"/>
<dbReference type="GO" id="GO:0009102">
    <property type="term" value="P:biotin biosynthetic process"/>
    <property type="evidence" value="ECO:0007669"/>
    <property type="project" value="UniProtKB-UniRule"/>
</dbReference>